<name>A0A3B3T157_9TELE</name>
<keyword evidence="4" id="KW-0677">Repeat</keyword>
<organism evidence="12 13">
    <name type="scientific">Paramormyrops kingsleyae</name>
    <dbReference type="NCBI Taxonomy" id="1676925"/>
    <lineage>
        <taxon>Eukaryota</taxon>
        <taxon>Metazoa</taxon>
        <taxon>Chordata</taxon>
        <taxon>Craniata</taxon>
        <taxon>Vertebrata</taxon>
        <taxon>Euteleostomi</taxon>
        <taxon>Actinopterygii</taxon>
        <taxon>Neopterygii</taxon>
        <taxon>Teleostei</taxon>
        <taxon>Osteoglossocephala</taxon>
        <taxon>Osteoglossomorpha</taxon>
        <taxon>Osteoglossiformes</taxon>
        <taxon>Mormyridae</taxon>
        <taxon>Paramormyrops</taxon>
    </lineage>
</organism>
<keyword evidence="13" id="KW-1185">Reference proteome</keyword>
<comment type="similarity">
    <text evidence="2">Belongs to the krueppel C2H2-type zinc-finger protein family.</text>
</comment>
<evidence type="ECO:0000256" key="7">
    <source>
        <dbReference type="ARBA" id="ARBA00023125"/>
    </source>
</evidence>
<dbReference type="PANTHER" id="PTHR23235">
    <property type="entry name" value="KRUEPPEL-LIKE TRANSCRIPTION FACTOR"/>
    <property type="match status" value="1"/>
</dbReference>
<feature type="domain" description="C2H2-type" evidence="11">
    <location>
        <begin position="136"/>
        <end position="163"/>
    </location>
</feature>
<keyword evidence="7" id="KW-0238">DNA-binding</keyword>
<evidence type="ECO:0000256" key="6">
    <source>
        <dbReference type="ARBA" id="ARBA00022833"/>
    </source>
</evidence>
<dbReference type="PROSITE" id="PS00028">
    <property type="entry name" value="ZINC_FINGER_C2H2_1"/>
    <property type="match status" value="4"/>
</dbReference>
<dbReference type="AlphaFoldDB" id="A0A3B3T157"/>
<keyword evidence="6" id="KW-0862">Zinc</keyword>
<evidence type="ECO:0000259" key="11">
    <source>
        <dbReference type="PROSITE" id="PS50157"/>
    </source>
</evidence>
<evidence type="ECO:0000313" key="12">
    <source>
        <dbReference type="Ensembl" id="ENSPKIP00000036223.1"/>
    </source>
</evidence>
<keyword evidence="5 9" id="KW-0863">Zinc-finger</keyword>
<dbReference type="GO" id="GO:0005634">
    <property type="term" value="C:nucleus"/>
    <property type="evidence" value="ECO:0007669"/>
    <property type="project" value="UniProtKB-SubCell"/>
</dbReference>
<evidence type="ECO:0000256" key="5">
    <source>
        <dbReference type="ARBA" id="ARBA00022771"/>
    </source>
</evidence>
<evidence type="ECO:0000313" key="13">
    <source>
        <dbReference type="Proteomes" id="UP000261540"/>
    </source>
</evidence>
<evidence type="ECO:0000256" key="8">
    <source>
        <dbReference type="ARBA" id="ARBA00023242"/>
    </source>
</evidence>
<dbReference type="GeneTree" id="ENSGT01150000286953"/>
<evidence type="ECO:0000256" key="1">
    <source>
        <dbReference type="ARBA" id="ARBA00004123"/>
    </source>
</evidence>
<feature type="domain" description="C2H2-type" evidence="11">
    <location>
        <begin position="220"/>
        <end position="247"/>
    </location>
</feature>
<feature type="region of interest" description="Disordered" evidence="10">
    <location>
        <begin position="55"/>
        <end position="95"/>
    </location>
</feature>
<dbReference type="GO" id="GO:0000978">
    <property type="term" value="F:RNA polymerase II cis-regulatory region sequence-specific DNA binding"/>
    <property type="evidence" value="ECO:0007669"/>
    <property type="project" value="TreeGrafter"/>
</dbReference>
<dbReference type="SUPFAM" id="SSF57667">
    <property type="entry name" value="beta-beta-alpha zinc fingers"/>
    <property type="match status" value="3"/>
</dbReference>
<keyword evidence="8" id="KW-0539">Nucleus</keyword>
<dbReference type="PROSITE" id="PS50157">
    <property type="entry name" value="ZINC_FINGER_C2H2_2"/>
    <property type="match status" value="4"/>
</dbReference>
<dbReference type="InterPro" id="IPR036236">
    <property type="entry name" value="Znf_C2H2_sf"/>
</dbReference>
<sequence>MDASAHRAALLSDVAQTTFALPSVKSDSDLDSVCSLGNTVSLNTSNQFVSNEVKMESVPQEHATDIHSSDQNPFRCPDSSDNARQTEPTREPQLDTASYGLMYINDYSAFRERFTLEKQPSGTTKVRQYHRTEEQHHCILCGKSFSGVGSLRIHQRCHTGEKPYTCLQCGRRFSHAGDFKKHKRVHTGEKPYRCMLCGKGFSQSGYLKIHQRYHTGERPYCCSQCGKSFSHSSNLKKHQQIHIGQTP</sequence>
<evidence type="ECO:0000256" key="3">
    <source>
        <dbReference type="ARBA" id="ARBA00022723"/>
    </source>
</evidence>
<dbReference type="FunFam" id="3.30.160.60:FF:000358">
    <property type="entry name" value="zinc finger protein 24"/>
    <property type="match status" value="1"/>
</dbReference>
<proteinExistence type="inferred from homology"/>
<dbReference type="GO" id="GO:0000981">
    <property type="term" value="F:DNA-binding transcription factor activity, RNA polymerase II-specific"/>
    <property type="evidence" value="ECO:0007669"/>
    <property type="project" value="TreeGrafter"/>
</dbReference>
<reference evidence="12" key="2">
    <citation type="submission" date="2025-09" db="UniProtKB">
        <authorList>
            <consortium name="Ensembl"/>
        </authorList>
    </citation>
    <scope>IDENTIFICATION</scope>
</reference>
<feature type="domain" description="C2H2-type" evidence="11">
    <location>
        <begin position="164"/>
        <end position="191"/>
    </location>
</feature>
<evidence type="ECO:0000256" key="2">
    <source>
        <dbReference type="ARBA" id="ARBA00006991"/>
    </source>
</evidence>
<dbReference type="Gene3D" id="3.30.160.60">
    <property type="entry name" value="Classic Zinc Finger"/>
    <property type="match status" value="4"/>
</dbReference>
<keyword evidence="3" id="KW-0479">Metal-binding</keyword>
<feature type="domain" description="C2H2-type" evidence="11">
    <location>
        <begin position="192"/>
        <end position="219"/>
    </location>
</feature>
<dbReference type="Pfam" id="PF00096">
    <property type="entry name" value="zf-C2H2"/>
    <property type="match status" value="3"/>
</dbReference>
<dbReference type="FunFam" id="3.30.160.60:FF:000912">
    <property type="entry name" value="Zinc finger protein 660"/>
    <property type="match status" value="1"/>
</dbReference>
<dbReference type="InterPro" id="IPR013087">
    <property type="entry name" value="Znf_C2H2_type"/>
</dbReference>
<accession>A0A3B3T157</accession>
<dbReference type="Ensembl" id="ENSPKIT00000017165.1">
    <property type="protein sequence ID" value="ENSPKIP00000036223.1"/>
    <property type="gene ID" value="ENSPKIG00000014865.1"/>
</dbReference>
<dbReference type="PANTHER" id="PTHR23235:SF142">
    <property type="entry name" value="ZINC FINGER PROTEIN 384"/>
    <property type="match status" value="1"/>
</dbReference>
<dbReference type="Proteomes" id="UP000261540">
    <property type="component" value="Unplaced"/>
</dbReference>
<dbReference type="FunFam" id="3.30.160.60:FF:001498">
    <property type="entry name" value="Zinc finger protein 404"/>
    <property type="match status" value="1"/>
</dbReference>
<evidence type="ECO:0000256" key="9">
    <source>
        <dbReference type="PROSITE-ProRule" id="PRU00042"/>
    </source>
</evidence>
<dbReference type="FunFam" id="3.30.160.60:FF:001954">
    <property type="entry name" value="Zinc finger protein 787"/>
    <property type="match status" value="1"/>
</dbReference>
<reference evidence="12" key="1">
    <citation type="submission" date="2025-08" db="UniProtKB">
        <authorList>
            <consortium name="Ensembl"/>
        </authorList>
    </citation>
    <scope>IDENTIFICATION</scope>
</reference>
<evidence type="ECO:0000256" key="4">
    <source>
        <dbReference type="ARBA" id="ARBA00022737"/>
    </source>
</evidence>
<dbReference type="GO" id="GO:0045596">
    <property type="term" value="P:negative regulation of cell differentiation"/>
    <property type="evidence" value="ECO:0007669"/>
    <property type="project" value="UniProtKB-ARBA"/>
</dbReference>
<protein>
    <recommendedName>
        <fullName evidence="11">C2H2-type domain-containing protein</fullName>
    </recommendedName>
</protein>
<evidence type="ECO:0000256" key="10">
    <source>
        <dbReference type="SAM" id="MobiDB-lite"/>
    </source>
</evidence>
<dbReference type="GO" id="GO:0008270">
    <property type="term" value="F:zinc ion binding"/>
    <property type="evidence" value="ECO:0007669"/>
    <property type="project" value="UniProtKB-KW"/>
</dbReference>
<comment type="subcellular location">
    <subcellularLocation>
        <location evidence="1">Nucleus</location>
    </subcellularLocation>
</comment>
<dbReference type="SMART" id="SM00355">
    <property type="entry name" value="ZnF_C2H2"/>
    <property type="match status" value="4"/>
</dbReference>